<evidence type="ECO:0000313" key="6">
    <source>
        <dbReference type="Proteomes" id="UP000232638"/>
    </source>
</evidence>
<evidence type="ECO:0000313" key="5">
    <source>
        <dbReference type="EMBL" id="AUB81569.1"/>
    </source>
</evidence>
<protein>
    <submittedName>
        <fullName evidence="5">Gas vesicle protein K</fullName>
    </submittedName>
</protein>
<dbReference type="OrthoDB" id="5772958at2"/>
<dbReference type="EMBL" id="CP020370">
    <property type="protein sequence ID" value="AUB81569.1"/>
    <property type="molecule type" value="Genomic_DNA"/>
</dbReference>
<dbReference type="RefSeq" id="WP_100919336.1">
    <property type="nucleotide sequence ID" value="NZ_CP020370.1"/>
</dbReference>
<dbReference type="KEGG" id="tsy:THSYN_11785"/>
<sequence length="141" mass="15536">MASIRSLHTTPTAAPVTAKAVPKVPPAADPTGAPETARPINLLADLLETKVAATSRRIDIDPERVQKGLGQLVLTLVKLLHVLLERQAIRRMDSGDLSDDEIEQVGLTLMRQTEEIDRLRRLFDLEEEDLNLDLGPLGKLF</sequence>
<reference evidence="5 6" key="1">
    <citation type="submission" date="2017-03" db="EMBL/GenBank/DDBJ databases">
        <title>Complete genome sequence of Candidatus 'Thiodictyon syntrophicum' sp. nov. strain Cad16T, a photolithoautotroph purple sulfur bacterium isolated from an alpine meromictic lake.</title>
        <authorList>
            <person name="Luedin S.M."/>
            <person name="Pothier J.F."/>
            <person name="Danza F."/>
            <person name="Storelli N."/>
            <person name="Wittwer M."/>
            <person name="Tonolla M."/>
        </authorList>
    </citation>
    <scope>NUCLEOTIDE SEQUENCE [LARGE SCALE GENOMIC DNA]</scope>
    <source>
        <strain evidence="5 6">Cad16T</strain>
    </source>
</reference>
<dbReference type="GO" id="GO:0031411">
    <property type="term" value="C:gas vesicle"/>
    <property type="evidence" value="ECO:0007669"/>
    <property type="project" value="UniProtKB-SubCell"/>
</dbReference>
<evidence type="ECO:0000256" key="3">
    <source>
        <dbReference type="ARBA" id="ARBA00035659"/>
    </source>
</evidence>
<dbReference type="InterPro" id="IPR007805">
    <property type="entry name" value="GvpK"/>
</dbReference>
<keyword evidence="6" id="KW-1185">Reference proteome</keyword>
<dbReference type="PANTHER" id="PTHR40137:SF2">
    <property type="entry name" value="PROTEIN GVPK 1"/>
    <property type="match status" value="1"/>
</dbReference>
<comment type="similarity">
    <text evidence="3">Belongs to the gas vesicle GvpK family.</text>
</comment>
<evidence type="ECO:0000256" key="1">
    <source>
        <dbReference type="ARBA" id="ARBA00022987"/>
    </source>
</evidence>
<feature type="region of interest" description="Disordered" evidence="4">
    <location>
        <begin position="1"/>
        <end position="36"/>
    </location>
</feature>
<comment type="subcellular location">
    <subcellularLocation>
        <location evidence="2">Gas vesicle</location>
    </subcellularLocation>
</comment>
<dbReference type="Proteomes" id="UP000232638">
    <property type="component" value="Chromosome"/>
</dbReference>
<gene>
    <name evidence="5" type="ORF">THSYN_11785</name>
</gene>
<name>A0A2K8U834_9GAMM</name>
<organism evidence="5 6">
    <name type="scientific">Candidatus Thiodictyon syntrophicum</name>
    <dbReference type="NCBI Taxonomy" id="1166950"/>
    <lineage>
        <taxon>Bacteria</taxon>
        <taxon>Pseudomonadati</taxon>
        <taxon>Pseudomonadota</taxon>
        <taxon>Gammaproteobacteria</taxon>
        <taxon>Chromatiales</taxon>
        <taxon>Chromatiaceae</taxon>
        <taxon>Thiodictyon</taxon>
    </lineage>
</organism>
<dbReference type="AlphaFoldDB" id="A0A2K8U834"/>
<accession>A0A2K8U834</accession>
<dbReference type="Pfam" id="PF05121">
    <property type="entry name" value="GvpK"/>
    <property type="match status" value="1"/>
</dbReference>
<dbReference type="GO" id="GO:0031412">
    <property type="term" value="P:gas vesicle organization"/>
    <property type="evidence" value="ECO:0007669"/>
    <property type="project" value="InterPro"/>
</dbReference>
<proteinExistence type="inferred from homology"/>
<evidence type="ECO:0000256" key="4">
    <source>
        <dbReference type="SAM" id="MobiDB-lite"/>
    </source>
</evidence>
<evidence type="ECO:0000256" key="2">
    <source>
        <dbReference type="ARBA" id="ARBA00035108"/>
    </source>
</evidence>
<dbReference type="PANTHER" id="PTHR40137">
    <property type="entry name" value="PROTEIN GVPK 1"/>
    <property type="match status" value="1"/>
</dbReference>
<feature type="compositionally biased region" description="Low complexity" evidence="4">
    <location>
        <begin position="9"/>
        <end position="22"/>
    </location>
</feature>
<keyword evidence="1" id="KW-0304">Gas vesicle</keyword>